<feature type="transmembrane region" description="Helical" evidence="1">
    <location>
        <begin position="7"/>
        <end position="25"/>
    </location>
</feature>
<dbReference type="AlphaFoldDB" id="A0A4V0ZJ44"/>
<keyword evidence="3" id="KW-1185">Reference proteome</keyword>
<keyword evidence="1" id="KW-1133">Transmembrane helix</keyword>
<feature type="transmembrane region" description="Helical" evidence="1">
    <location>
        <begin position="68"/>
        <end position="87"/>
    </location>
</feature>
<dbReference type="EMBL" id="CP036455">
    <property type="protein sequence ID" value="QBI52192.1"/>
    <property type="molecule type" value="Genomic_DNA"/>
</dbReference>
<evidence type="ECO:0000313" key="3">
    <source>
        <dbReference type="Proteomes" id="UP000292235"/>
    </source>
</evidence>
<protein>
    <recommendedName>
        <fullName evidence="4">DUF2516 domain-containing protein</fullName>
    </recommendedName>
</protein>
<dbReference type="Pfam" id="PF10724">
    <property type="entry name" value="DUF2516"/>
    <property type="match status" value="1"/>
</dbReference>
<sequence>MLGILDMLWWLIYVAIFVTSLFGLVDAIRTPGQAFPAMDKQTKKLWVGLLAVATFVSFSAVFTSTRFLVFIALIAALIYLLDVRPAVRGIGRDQGPRGRW</sequence>
<keyword evidence="1" id="KW-0812">Transmembrane</keyword>
<dbReference type="KEGG" id="strr:EKD16_01875"/>
<name>A0A4V0ZJ44_9ACTN</name>
<reference evidence="2 3" key="1">
    <citation type="submission" date="2019-02" db="EMBL/GenBank/DDBJ databases">
        <authorList>
            <person name="Khodamoradi S."/>
            <person name="Hahnke R.L."/>
            <person name="Kaempfer P."/>
            <person name="Schumann P."/>
            <person name="Rohde M."/>
            <person name="Steinert M."/>
            <person name="Luzhetskyy A."/>
            <person name="Wink J."/>
            <person name="Ruckert C."/>
        </authorList>
    </citation>
    <scope>NUCLEOTIDE SEQUENCE [LARGE SCALE GENOMIC DNA]</scope>
    <source>
        <strain evidence="2 3">M2</strain>
    </source>
</reference>
<feature type="transmembrane region" description="Helical" evidence="1">
    <location>
        <begin position="45"/>
        <end position="62"/>
    </location>
</feature>
<accession>A0A4V0ZJ44</accession>
<dbReference type="InterPro" id="IPR019662">
    <property type="entry name" value="DUF2516"/>
</dbReference>
<evidence type="ECO:0000256" key="1">
    <source>
        <dbReference type="SAM" id="Phobius"/>
    </source>
</evidence>
<evidence type="ECO:0008006" key="4">
    <source>
        <dbReference type="Google" id="ProtNLM"/>
    </source>
</evidence>
<organism evidence="2 3">
    <name type="scientific">Streptomonospora litoralis</name>
    <dbReference type="NCBI Taxonomy" id="2498135"/>
    <lineage>
        <taxon>Bacteria</taxon>
        <taxon>Bacillati</taxon>
        <taxon>Actinomycetota</taxon>
        <taxon>Actinomycetes</taxon>
        <taxon>Streptosporangiales</taxon>
        <taxon>Nocardiopsidaceae</taxon>
        <taxon>Streptomonospora</taxon>
    </lineage>
</organism>
<keyword evidence="1" id="KW-0472">Membrane</keyword>
<proteinExistence type="predicted"/>
<evidence type="ECO:0000313" key="2">
    <source>
        <dbReference type="EMBL" id="QBI52192.1"/>
    </source>
</evidence>
<dbReference type="Proteomes" id="UP000292235">
    <property type="component" value="Chromosome"/>
</dbReference>
<gene>
    <name evidence="2" type="ORF">EKD16_01875</name>
</gene>